<evidence type="ECO:0000313" key="3">
    <source>
        <dbReference type="Proteomes" id="UP001159363"/>
    </source>
</evidence>
<keyword evidence="3" id="KW-1185">Reference proteome</keyword>
<comment type="caution">
    <text evidence="2">The sequence shown here is derived from an EMBL/GenBank/DDBJ whole genome shotgun (WGS) entry which is preliminary data.</text>
</comment>
<sequence length="452" mass="49816">MGENRPPVAQSVGAPSIWGAGGSGFESPVRHGLSSALKEMFKMPSISSNACINPPLHGHPDALMNPWKIPDSFATHHNFGYGGCPHRPLGLHTQMPLNVPTNKSLVDSKQGSSGAGMGLTITAAMAFHINMIQPAGHTLYWDVPARPRSRSEGAIGRHYHAQLVPRSSYAQGVQCFRRDAVLCKFDREQARLPRWLRSYTARRPPRRTGFNPQPGHSRIFASGNRTGRRRRPAGFLKGVPFSPSLHSGDASFSPHLTLIGSQDLCMLTEVQHAEQEDDGPREEGEQHGEVIGVLDDVGLGQQPQDGGRPHRHVLATTHQDVHERRHEARQPNMPYNSQEHHKFSKKCGVLSPAAVHVWYSPISCHQPVIHLSWEQSICMFVGEALNIEVLRADEGEAKRVLISAGMHVRGIRSSPRKPADQRHCLARLPHAKIWGSLREASSLTTTPPRPPV</sequence>
<feature type="region of interest" description="Disordered" evidence="1">
    <location>
        <begin position="203"/>
        <end position="231"/>
    </location>
</feature>
<reference evidence="2 3" key="1">
    <citation type="submission" date="2023-02" db="EMBL/GenBank/DDBJ databases">
        <title>LHISI_Scaffold_Assembly.</title>
        <authorList>
            <person name="Stuart O.P."/>
            <person name="Cleave R."/>
            <person name="Magrath M.J.L."/>
            <person name="Mikheyev A.S."/>
        </authorList>
    </citation>
    <scope>NUCLEOTIDE SEQUENCE [LARGE SCALE GENOMIC DNA]</scope>
    <source>
        <strain evidence="2">Daus_M_001</strain>
        <tissue evidence="2">Leg muscle</tissue>
    </source>
</reference>
<name>A0ABQ9IN16_9NEOP</name>
<protein>
    <submittedName>
        <fullName evidence="2">Uncharacterized protein</fullName>
    </submittedName>
</protein>
<dbReference type="EMBL" id="JARBHB010000001">
    <property type="protein sequence ID" value="KAJ8897565.1"/>
    <property type="molecule type" value="Genomic_DNA"/>
</dbReference>
<proteinExistence type="predicted"/>
<evidence type="ECO:0000256" key="1">
    <source>
        <dbReference type="SAM" id="MobiDB-lite"/>
    </source>
</evidence>
<evidence type="ECO:0000313" key="2">
    <source>
        <dbReference type="EMBL" id="KAJ8897565.1"/>
    </source>
</evidence>
<gene>
    <name evidence="2" type="ORF">PR048_002914</name>
</gene>
<organism evidence="2 3">
    <name type="scientific">Dryococelus australis</name>
    <dbReference type="NCBI Taxonomy" id="614101"/>
    <lineage>
        <taxon>Eukaryota</taxon>
        <taxon>Metazoa</taxon>
        <taxon>Ecdysozoa</taxon>
        <taxon>Arthropoda</taxon>
        <taxon>Hexapoda</taxon>
        <taxon>Insecta</taxon>
        <taxon>Pterygota</taxon>
        <taxon>Neoptera</taxon>
        <taxon>Polyneoptera</taxon>
        <taxon>Phasmatodea</taxon>
        <taxon>Verophasmatodea</taxon>
        <taxon>Anareolatae</taxon>
        <taxon>Phasmatidae</taxon>
        <taxon>Eurycanthinae</taxon>
        <taxon>Dryococelus</taxon>
    </lineage>
</organism>
<dbReference type="Proteomes" id="UP001159363">
    <property type="component" value="Chromosome 1"/>
</dbReference>
<accession>A0ABQ9IN16</accession>
<feature type="region of interest" description="Disordered" evidence="1">
    <location>
        <begin position="1"/>
        <end position="20"/>
    </location>
</feature>